<keyword evidence="2" id="KW-1185">Reference proteome</keyword>
<protein>
    <submittedName>
        <fullName evidence="1">Uncharacterized protein</fullName>
    </submittedName>
</protein>
<evidence type="ECO:0000313" key="2">
    <source>
        <dbReference type="Proteomes" id="UP000186039"/>
    </source>
</evidence>
<gene>
    <name evidence="1" type="ORF">BIY20_20070</name>
</gene>
<evidence type="ECO:0000313" key="1">
    <source>
        <dbReference type="EMBL" id="OLQ96116.1"/>
    </source>
</evidence>
<accession>A0ABX3FPG2</accession>
<name>A0ABX3FPG2_9VIBR</name>
<dbReference type="EMBL" id="MJMH01000037">
    <property type="protein sequence ID" value="OLQ96116.1"/>
    <property type="molecule type" value="Genomic_DNA"/>
</dbReference>
<dbReference type="Proteomes" id="UP000186039">
    <property type="component" value="Unassembled WGS sequence"/>
</dbReference>
<proteinExistence type="predicted"/>
<reference evidence="1 2" key="1">
    <citation type="submission" date="2016-09" db="EMBL/GenBank/DDBJ databases">
        <title>Genomic Taxonomy of the Vibrionaceae.</title>
        <authorList>
            <person name="Gonzalez-Castillo A."/>
            <person name="Gomez-Gil B."/>
            <person name="Enciso-Ibarra K."/>
        </authorList>
    </citation>
    <scope>NUCLEOTIDE SEQUENCE [LARGE SCALE GENOMIC DNA]</scope>
    <source>
        <strain evidence="1 2">CAIM 1902</strain>
    </source>
</reference>
<comment type="caution">
    <text evidence="1">The sequence shown here is derived from an EMBL/GenBank/DDBJ whole genome shotgun (WGS) entry which is preliminary data.</text>
</comment>
<organism evidence="1 2">
    <name type="scientific">Vibrio panuliri</name>
    <dbReference type="NCBI Taxonomy" id="1381081"/>
    <lineage>
        <taxon>Bacteria</taxon>
        <taxon>Pseudomonadati</taxon>
        <taxon>Pseudomonadota</taxon>
        <taxon>Gammaproteobacteria</taxon>
        <taxon>Vibrionales</taxon>
        <taxon>Vibrionaceae</taxon>
        <taxon>Vibrio</taxon>
    </lineage>
</organism>
<sequence>MYQEENDLAIEQILTAYFEAVNKHIWSKVKDKSDNVLVSNIGLLSLFEVLGKVLLSNEINRDLLERFDTVFSNVDYEEFKNKELYPASTKGKTAMVAELLKQIDM</sequence>